<keyword evidence="10" id="KW-0812">Transmembrane</keyword>
<dbReference type="Proteomes" id="UP001500620">
    <property type="component" value="Unassembled WGS sequence"/>
</dbReference>
<organism evidence="12 13">
    <name type="scientific">Dactylosporangium darangshiense</name>
    <dbReference type="NCBI Taxonomy" id="579108"/>
    <lineage>
        <taxon>Bacteria</taxon>
        <taxon>Bacillati</taxon>
        <taxon>Actinomycetota</taxon>
        <taxon>Actinomycetes</taxon>
        <taxon>Micromonosporales</taxon>
        <taxon>Micromonosporaceae</taxon>
        <taxon>Dactylosporangium</taxon>
    </lineage>
</organism>
<evidence type="ECO:0000256" key="8">
    <source>
        <dbReference type="ARBA" id="ARBA00023012"/>
    </source>
</evidence>
<evidence type="ECO:0000256" key="4">
    <source>
        <dbReference type="ARBA" id="ARBA00022679"/>
    </source>
</evidence>
<name>A0ABP8DQ18_9ACTN</name>
<comment type="caution">
    <text evidence="12">The sequence shown here is derived from an EMBL/GenBank/DDBJ whole genome shotgun (WGS) entry which is preliminary data.</text>
</comment>
<dbReference type="GO" id="GO:0016301">
    <property type="term" value="F:kinase activity"/>
    <property type="evidence" value="ECO:0007669"/>
    <property type="project" value="UniProtKB-KW"/>
</dbReference>
<keyword evidence="7" id="KW-0067">ATP-binding</keyword>
<dbReference type="CDD" id="cd16917">
    <property type="entry name" value="HATPase_UhpB-NarQ-NarX-like"/>
    <property type="match status" value="1"/>
</dbReference>
<dbReference type="Gene3D" id="3.30.565.10">
    <property type="entry name" value="Histidine kinase-like ATPase, C-terminal domain"/>
    <property type="match status" value="1"/>
</dbReference>
<dbReference type="Gene3D" id="1.20.5.1930">
    <property type="match status" value="1"/>
</dbReference>
<dbReference type="SMART" id="SM00387">
    <property type="entry name" value="HATPase_c"/>
    <property type="match status" value="1"/>
</dbReference>
<dbReference type="InterPro" id="IPR050482">
    <property type="entry name" value="Sensor_HK_TwoCompSys"/>
</dbReference>
<feature type="coiled-coil region" evidence="9">
    <location>
        <begin position="144"/>
        <end position="171"/>
    </location>
</feature>
<keyword evidence="4" id="KW-0808">Transferase</keyword>
<evidence type="ECO:0000256" key="7">
    <source>
        <dbReference type="ARBA" id="ARBA00022840"/>
    </source>
</evidence>
<keyword evidence="10" id="KW-0472">Membrane</keyword>
<dbReference type="PANTHER" id="PTHR24421">
    <property type="entry name" value="NITRATE/NITRITE SENSOR PROTEIN NARX-RELATED"/>
    <property type="match status" value="1"/>
</dbReference>
<dbReference type="Pfam" id="PF23539">
    <property type="entry name" value="DUF7134"/>
    <property type="match status" value="1"/>
</dbReference>
<dbReference type="EC" id="2.7.13.3" evidence="2"/>
<keyword evidence="9" id="KW-0175">Coiled coil</keyword>
<reference evidence="13" key="1">
    <citation type="journal article" date="2019" name="Int. J. Syst. Evol. Microbiol.">
        <title>The Global Catalogue of Microorganisms (GCM) 10K type strain sequencing project: providing services to taxonomists for standard genome sequencing and annotation.</title>
        <authorList>
            <consortium name="The Broad Institute Genomics Platform"/>
            <consortium name="The Broad Institute Genome Sequencing Center for Infectious Disease"/>
            <person name="Wu L."/>
            <person name="Ma J."/>
        </authorList>
    </citation>
    <scope>NUCLEOTIDE SEQUENCE [LARGE SCALE GENOMIC DNA]</scope>
    <source>
        <strain evidence="13">JCM 17441</strain>
    </source>
</reference>
<dbReference type="PROSITE" id="PS50109">
    <property type="entry name" value="HIS_KIN"/>
    <property type="match status" value="1"/>
</dbReference>
<keyword evidence="6 12" id="KW-0418">Kinase</keyword>
<dbReference type="RefSeq" id="WP_345138284.1">
    <property type="nucleotide sequence ID" value="NZ_BAABAT010000045.1"/>
</dbReference>
<evidence type="ECO:0000256" key="6">
    <source>
        <dbReference type="ARBA" id="ARBA00022777"/>
    </source>
</evidence>
<evidence type="ECO:0000256" key="5">
    <source>
        <dbReference type="ARBA" id="ARBA00022741"/>
    </source>
</evidence>
<keyword evidence="13" id="KW-1185">Reference proteome</keyword>
<proteinExistence type="predicted"/>
<feature type="transmembrane region" description="Helical" evidence="10">
    <location>
        <begin position="123"/>
        <end position="144"/>
    </location>
</feature>
<comment type="catalytic activity">
    <reaction evidence="1">
        <text>ATP + protein L-histidine = ADP + protein N-phospho-L-histidine.</text>
        <dbReference type="EC" id="2.7.13.3"/>
    </reaction>
</comment>
<dbReference type="InterPro" id="IPR003594">
    <property type="entry name" value="HATPase_dom"/>
</dbReference>
<evidence type="ECO:0000256" key="2">
    <source>
        <dbReference type="ARBA" id="ARBA00012438"/>
    </source>
</evidence>
<dbReference type="SUPFAM" id="SSF55874">
    <property type="entry name" value="ATPase domain of HSP90 chaperone/DNA topoisomerase II/histidine kinase"/>
    <property type="match status" value="1"/>
</dbReference>
<dbReference type="InterPro" id="IPR005467">
    <property type="entry name" value="His_kinase_dom"/>
</dbReference>
<dbReference type="InterPro" id="IPR036890">
    <property type="entry name" value="HATPase_C_sf"/>
</dbReference>
<evidence type="ECO:0000256" key="9">
    <source>
        <dbReference type="SAM" id="Coils"/>
    </source>
</evidence>
<keyword evidence="3" id="KW-0597">Phosphoprotein</keyword>
<keyword evidence="5" id="KW-0547">Nucleotide-binding</keyword>
<feature type="transmembrane region" description="Helical" evidence="10">
    <location>
        <begin position="12"/>
        <end position="32"/>
    </location>
</feature>
<feature type="domain" description="Histidine kinase" evidence="11">
    <location>
        <begin position="286"/>
        <end position="380"/>
    </location>
</feature>
<evidence type="ECO:0000313" key="12">
    <source>
        <dbReference type="EMBL" id="GAA4261381.1"/>
    </source>
</evidence>
<feature type="transmembrane region" description="Helical" evidence="10">
    <location>
        <begin position="83"/>
        <end position="111"/>
    </location>
</feature>
<keyword evidence="8" id="KW-0902">Two-component regulatory system</keyword>
<protein>
    <recommendedName>
        <fullName evidence="2">histidine kinase</fullName>
        <ecNumber evidence="2">2.7.13.3</ecNumber>
    </recommendedName>
</protein>
<evidence type="ECO:0000313" key="13">
    <source>
        <dbReference type="Proteomes" id="UP001500620"/>
    </source>
</evidence>
<evidence type="ECO:0000259" key="11">
    <source>
        <dbReference type="PROSITE" id="PS50109"/>
    </source>
</evidence>
<evidence type="ECO:0000256" key="1">
    <source>
        <dbReference type="ARBA" id="ARBA00000085"/>
    </source>
</evidence>
<dbReference type="InterPro" id="IPR055558">
    <property type="entry name" value="DUF7134"/>
</dbReference>
<gene>
    <name evidence="12" type="ORF">GCM10022255_093810</name>
</gene>
<sequence>MVAGVERVTARSVLFDLAVAGSVAVLTVPYGYRLHVLFGVAMAVAVGFRRFRPLAVMLIVSALALGHLVILGRPDPTSFDIAVLIAMYSVVKYAPVLWHGFVAAAIVATGLVIEQTRHWTFRWWYSAALLFGFCTAVWLVAYTLRTRRRYLRSLEERAATAERERDHLAQLAVAGERAAIARELHDVVAHTLAVMVVQANGATYALAEDPAQVDEALRTIAATGRDALLDMHRIVGVLRGDGPAGDLPDRGVATIGQMCALIDRARTAGLSVTQESVGDLPAMSPAEELTVYRVVQEALTNAIRHAGAAAKVAIRLEYGPQRVTISVVDDGAGRLATANGTVGHGLIGMRERVAMHDGQFSAGPRLGGGWQVDATLPVRGAT</sequence>
<dbReference type="PANTHER" id="PTHR24421:SF10">
    <property type="entry name" value="NITRATE_NITRITE SENSOR PROTEIN NARQ"/>
    <property type="match status" value="1"/>
</dbReference>
<evidence type="ECO:0000256" key="10">
    <source>
        <dbReference type="SAM" id="Phobius"/>
    </source>
</evidence>
<dbReference type="EMBL" id="BAABAT010000045">
    <property type="protein sequence ID" value="GAA4261381.1"/>
    <property type="molecule type" value="Genomic_DNA"/>
</dbReference>
<accession>A0ABP8DQ18</accession>
<keyword evidence="10" id="KW-1133">Transmembrane helix</keyword>
<dbReference type="Pfam" id="PF07730">
    <property type="entry name" value="HisKA_3"/>
    <property type="match status" value="1"/>
</dbReference>
<evidence type="ECO:0000256" key="3">
    <source>
        <dbReference type="ARBA" id="ARBA00022553"/>
    </source>
</evidence>
<feature type="transmembrane region" description="Helical" evidence="10">
    <location>
        <begin position="52"/>
        <end position="71"/>
    </location>
</feature>
<dbReference type="Pfam" id="PF02518">
    <property type="entry name" value="HATPase_c"/>
    <property type="match status" value="1"/>
</dbReference>
<dbReference type="InterPro" id="IPR011712">
    <property type="entry name" value="Sig_transdc_His_kin_sub3_dim/P"/>
</dbReference>